<name>A0ABW0I8Y5_9BACT</name>
<keyword evidence="3" id="KW-0862">Zinc</keyword>
<keyword evidence="1" id="KW-0479">Metal-binding</keyword>
<dbReference type="PANTHER" id="PTHR30313">
    <property type="entry name" value="DNA PRIMASE"/>
    <property type="match status" value="1"/>
</dbReference>
<dbReference type="EMBL" id="JBHSMA010000001">
    <property type="protein sequence ID" value="MFC5408960.1"/>
    <property type="molecule type" value="Genomic_DNA"/>
</dbReference>
<dbReference type="SUPFAM" id="SSF57783">
    <property type="entry name" value="Zinc beta-ribbon"/>
    <property type="match status" value="1"/>
</dbReference>
<evidence type="ECO:0000256" key="2">
    <source>
        <dbReference type="ARBA" id="ARBA00022771"/>
    </source>
</evidence>
<keyword evidence="6" id="KW-1185">Reference proteome</keyword>
<sequence length="299" mass="33806">MITSQIITDLKQRSHLIVEYLGSIGIEPAKTSGNQLVYLSPLTGEQTPSFYVRPQTNHFNCFSSGEKGDVIRLVQLMERIAFIKAVERLESLAENQNSSFSFSGKNFQEPKTEKIEHRLQLNAVKELESLALISYMESRGIPLSYAKIYVKEVHYTNGNRNYYSIGFKSDNGGFVLRNSAFKSWIGQSGITTIPSTDNTTVNVFEGFFDFLSALVYFDVIQPRYTTIILNSTTNLKQALPYVQKANSVNSYLDNDLTGKKALAQLKTKGVKVNDLSELYAEYKDMNEMLIKHMIQKPDT</sequence>
<gene>
    <name evidence="5" type="ORF">ACFPMF_06555</name>
</gene>
<evidence type="ECO:0000259" key="4">
    <source>
        <dbReference type="SMART" id="SM00400"/>
    </source>
</evidence>
<dbReference type="InterPro" id="IPR002694">
    <property type="entry name" value="Znf_CHC2"/>
</dbReference>
<dbReference type="PANTHER" id="PTHR30313:SF2">
    <property type="entry name" value="DNA PRIMASE"/>
    <property type="match status" value="1"/>
</dbReference>
<comment type="caution">
    <text evidence="5">The sequence shown here is derived from an EMBL/GenBank/DDBJ whole genome shotgun (WGS) entry which is preliminary data.</text>
</comment>
<dbReference type="SMART" id="SM00400">
    <property type="entry name" value="ZnF_CHCC"/>
    <property type="match status" value="1"/>
</dbReference>
<proteinExistence type="predicted"/>
<keyword evidence="2" id="KW-0863">Zinc-finger</keyword>
<protein>
    <submittedName>
        <fullName evidence="5">CHC2 zinc finger domain-containing protein</fullName>
    </submittedName>
</protein>
<dbReference type="Pfam" id="PF13155">
    <property type="entry name" value="Toprim_2"/>
    <property type="match status" value="1"/>
</dbReference>
<accession>A0ABW0I8Y5</accession>
<dbReference type="RefSeq" id="WP_379842366.1">
    <property type="nucleotide sequence ID" value="NZ_JBHSMA010000001.1"/>
</dbReference>
<evidence type="ECO:0000313" key="6">
    <source>
        <dbReference type="Proteomes" id="UP001596106"/>
    </source>
</evidence>
<organism evidence="5 6">
    <name type="scientific">Larkinella bovis</name>
    <dbReference type="NCBI Taxonomy" id="683041"/>
    <lineage>
        <taxon>Bacteria</taxon>
        <taxon>Pseudomonadati</taxon>
        <taxon>Bacteroidota</taxon>
        <taxon>Cytophagia</taxon>
        <taxon>Cytophagales</taxon>
        <taxon>Spirosomataceae</taxon>
        <taxon>Larkinella</taxon>
    </lineage>
</organism>
<dbReference type="Gene3D" id="3.40.1360.10">
    <property type="match status" value="1"/>
</dbReference>
<evidence type="ECO:0000256" key="1">
    <source>
        <dbReference type="ARBA" id="ARBA00022723"/>
    </source>
</evidence>
<dbReference type="InterPro" id="IPR036977">
    <property type="entry name" value="DNA_primase_Znf_CHC2"/>
</dbReference>
<dbReference type="Pfam" id="PF01807">
    <property type="entry name" value="Zn_ribbon_DnaG"/>
    <property type="match status" value="1"/>
</dbReference>
<reference evidence="6" key="1">
    <citation type="journal article" date="2019" name="Int. J. Syst. Evol. Microbiol.">
        <title>The Global Catalogue of Microorganisms (GCM) 10K type strain sequencing project: providing services to taxonomists for standard genome sequencing and annotation.</title>
        <authorList>
            <consortium name="The Broad Institute Genomics Platform"/>
            <consortium name="The Broad Institute Genome Sequencing Center for Infectious Disease"/>
            <person name="Wu L."/>
            <person name="Ma J."/>
        </authorList>
    </citation>
    <scope>NUCLEOTIDE SEQUENCE [LARGE SCALE GENOMIC DNA]</scope>
    <source>
        <strain evidence="6">CCUG 55250</strain>
    </source>
</reference>
<feature type="domain" description="Zinc finger CHC2-type" evidence="4">
    <location>
        <begin position="36"/>
        <end position="90"/>
    </location>
</feature>
<evidence type="ECO:0000256" key="3">
    <source>
        <dbReference type="ARBA" id="ARBA00022833"/>
    </source>
</evidence>
<dbReference type="InterPro" id="IPR050219">
    <property type="entry name" value="DnaG_primase"/>
</dbReference>
<dbReference type="Gene3D" id="3.90.580.10">
    <property type="entry name" value="Zinc finger, CHC2-type domain"/>
    <property type="match status" value="1"/>
</dbReference>
<dbReference type="Proteomes" id="UP001596106">
    <property type="component" value="Unassembled WGS sequence"/>
</dbReference>
<evidence type="ECO:0000313" key="5">
    <source>
        <dbReference type="EMBL" id="MFC5408960.1"/>
    </source>
</evidence>